<dbReference type="PANTHER" id="PTHR43249:SF1">
    <property type="entry name" value="D-GLUCOSIDE 3-DEHYDROGENASE"/>
    <property type="match status" value="1"/>
</dbReference>
<evidence type="ECO:0000313" key="4">
    <source>
        <dbReference type="Proteomes" id="UP001139150"/>
    </source>
</evidence>
<dbReference type="GO" id="GO:0000166">
    <property type="term" value="F:nucleotide binding"/>
    <property type="evidence" value="ECO:0007669"/>
    <property type="project" value="InterPro"/>
</dbReference>
<reference evidence="3" key="1">
    <citation type="submission" date="2022-02" db="EMBL/GenBank/DDBJ databases">
        <title>Halalkalibacter sp. nov. isolated from Lonar Lake, India.</title>
        <authorList>
            <person name="Joshi A."/>
            <person name="Thite S."/>
            <person name="Lodha T."/>
        </authorList>
    </citation>
    <scope>NUCLEOTIDE SEQUENCE</scope>
    <source>
        <strain evidence="3">MEB205</strain>
    </source>
</reference>
<dbReference type="SUPFAM" id="SSF55347">
    <property type="entry name" value="Glyceraldehyde-3-phosphate dehydrogenase-like, C-terminal domain"/>
    <property type="match status" value="1"/>
</dbReference>
<dbReference type="InterPro" id="IPR052515">
    <property type="entry name" value="Gfo/Idh/MocA_Oxidoreductase"/>
</dbReference>
<feature type="domain" description="GFO/IDH/MocA-like oxidoreductase" evidence="2">
    <location>
        <begin position="136"/>
        <end position="273"/>
    </location>
</feature>
<evidence type="ECO:0000259" key="2">
    <source>
        <dbReference type="Pfam" id="PF22725"/>
    </source>
</evidence>
<dbReference type="SUPFAM" id="SSF51735">
    <property type="entry name" value="NAD(P)-binding Rossmann-fold domains"/>
    <property type="match status" value="1"/>
</dbReference>
<organism evidence="3 4">
    <name type="scientific">Halalkalibacter alkaliphilus</name>
    <dbReference type="NCBI Taxonomy" id="2917993"/>
    <lineage>
        <taxon>Bacteria</taxon>
        <taxon>Bacillati</taxon>
        <taxon>Bacillota</taxon>
        <taxon>Bacilli</taxon>
        <taxon>Bacillales</taxon>
        <taxon>Bacillaceae</taxon>
        <taxon>Halalkalibacter</taxon>
    </lineage>
</organism>
<evidence type="ECO:0000313" key="3">
    <source>
        <dbReference type="EMBL" id="MCL7748468.1"/>
    </source>
</evidence>
<dbReference type="RefSeq" id="WP_250097359.1">
    <property type="nucleotide sequence ID" value="NZ_JAKRYL010000016.1"/>
</dbReference>
<dbReference type="InterPro" id="IPR036291">
    <property type="entry name" value="NAD(P)-bd_dom_sf"/>
</dbReference>
<dbReference type="Gene3D" id="3.40.50.720">
    <property type="entry name" value="NAD(P)-binding Rossmann-like Domain"/>
    <property type="match status" value="1"/>
</dbReference>
<dbReference type="EMBL" id="JAKRYL010000016">
    <property type="protein sequence ID" value="MCL7748468.1"/>
    <property type="molecule type" value="Genomic_DNA"/>
</dbReference>
<feature type="domain" description="Gfo/Idh/MocA-like oxidoreductase N-terminal" evidence="1">
    <location>
        <begin position="5"/>
        <end position="124"/>
    </location>
</feature>
<dbReference type="InterPro" id="IPR055170">
    <property type="entry name" value="GFO_IDH_MocA-like_dom"/>
</dbReference>
<protein>
    <submittedName>
        <fullName evidence="3">Gfo/Idh/MocA family oxidoreductase</fullName>
    </submittedName>
</protein>
<dbReference type="PANTHER" id="PTHR43249">
    <property type="entry name" value="UDP-N-ACETYL-2-AMINO-2-DEOXY-D-GLUCURONATE OXIDASE"/>
    <property type="match status" value="1"/>
</dbReference>
<dbReference type="Pfam" id="PF01408">
    <property type="entry name" value="GFO_IDH_MocA"/>
    <property type="match status" value="1"/>
</dbReference>
<evidence type="ECO:0000259" key="1">
    <source>
        <dbReference type="Pfam" id="PF01408"/>
    </source>
</evidence>
<accession>A0A9X2CUF5</accession>
<gene>
    <name evidence="3" type="ORF">MF646_15165</name>
</gene>
<dbReference type="Gene3D" id="3.30.360.10">
    <property type="entry name" value="Dihydrodipicolinate Reductase, domain 2"/>
    <property type="match status" value="1"/>
</dbReference>
<sequence length="357" mass="39771">MFRNLRYGLIGAGRNAERKHISGYSNVPNIEIVSICDVNKEKAKKVGSEYGIENVYDDYVEMIRKENLDIVSICTPNSLHAEIAIFALMNGVNVHCEKPLAINAKEAKRILDAKNKSGKKVMVGLNNRFTNEAVFLKDYIDKGFLGEIYQAKAGWIRRSGIPGRGTWFTNKELSGGGVMIDLGVHYLDLVLYLMGMPDPSYIMGSAVTNYDKTLSRDRPGYSRSINGIYNVEDSAVGFLNLMGGRTVSFEFSWAANIAEEKTFVELIGTKGGASLINGSLQIYSEINGTCVDISPKIDKNTFYKNEFEHFVNCIIFNEEPIAPAEHGVYMMDIVDHFYDSAKKKEPLFIGSCSQVLN</sequence>
<dbReference type="Proteomes" id="UP001139150">
    <property type="component" value="Unassembled WGS sequence"/>
</dbReference>
<dbReference type="Pfam" id="PF22725">
    <property type="entry name" value="GFO_IDH_MocA_C3"/>
    <property type="match status" value="1"/>
</dbReference>
<name>A0A9X2CUF5_9BACI</name>
<dbReference type="InterPro" id="IPR000683">
    <property type="entry name" value="Gfo/Idh/MocA-like_OxRdtase_N"/>
</dbReference>
<comment type="caution">
    <text evidence="3">The sequence shown here is derived from an EMBL/GenBank/DDBJ whole genome shotgun (WGS) entry which is preliminary data.</text>
</comment>
<dbReference type="AlphaFoldDB" id="A0A9X2CUF5"/>
<proteinExistence type="predicted"/>
<keyword evidence="4" id="KW-1185">Reference proteome</keyword>